<proteinExistence type="predicted"/>
<dbReference type="Proteomes" id="UP000244924">
    <property type="component" value="Unassembled WGS sequence"/>
</dbReference>
<keyword evidence="1" id="KW-1133">Transmembrane helix</keyword>
<dbReference type="RefSeq" id="WP_108852078.1">
    <property type="nucleotide sequence ID" value="NZ_OMOQ01000001.1"/>
</dbReference>
<organism evidence="2 3">
    <name type="scientific">Albidovulum aquaemixtae</name>
    <dbReference type="NCBI Taxonomy" id="1542388"/>
    <lineage>
        <taxon>Bacteria</taxon>
        <taxon>Pseudomonadati</taxon>
        <taxon>Pseudomonadota</taxon>
        <taxon>Alphaproteobacteria</taxon>
        <taxon>Rhodobacterales</taxon>
        <taxon>Paracoccaceae</taxon>
        <taxon>Albidovulum</taxon>
    </lineage>
</organism>
<keyword evidence="1" id="KW-0472">Membrane</keyword>
<gene>
    <name evidence="2" type="ORF">DEA8626_01183</name>
</gene>
<name>A0A2R8B4Y4_9RHOB</name>
<evidence type="ECO:0000313" key="2">
    <source>
        <dbReference type="EMBL" id="SPH17659.1"/>
    </source>
</evidence>
<keyword evidence="3" id="KW-1185">Reference proteome</keyword>
<dbReference type="OrthoDB" id="7161641at2"/>
<evidence type="ECO:0000313" key="3">
    <source>
        <dbReference type="Proteomes" id="UP000244924"/>
    </source>
</evidence>
<reference evidence="2 3" key="1">
    <citation type="submission" date="2018-03" db="EMBL/GenBank/DDBJ databases">
        <authorList>
            <person name="Keele B.F."/>
        </authorList>
    </citation>
    <scope>NUCLEOTIDE SEQUENCE [LARGE SCALE GENOMIC DNA]</scope>
    <source>
        <strain evidence="2 3">CECT 8626</strain>
    </source>
</reference>
<sequence>MEEASESTELPPRGGRKGRAIKRTVAILVLVAAVFLALMLVLTGRVISLPGWVVDRIEVRANQVLSGAASAQILSVDLLVDDMFVPHVRLSGVELFSPKGARIAVLPELTTTLKARPVLSGRVEPRRLTIAGARIALRRLEDGSLDFDMGSDAAGMEQVLSPAEALNAVDEAFALPVLNGIESIVVDGLELSFEDLRLGRTWTATQGDLTLSQDAGRIGIHIAMTLAEEGRAPAQAELSFASVKGSPEATLTARVTDVSARDLAAQSPALAVLGAVNAPISGAIQSSVDASGRFGELTATLEIGAGALQPTPDTRPVRFEQARLEMDYDPETGQIGFDNIAVDSAALHVVARAKAWLKGIEAGFPTALIGQIEITDLKIDPEGVFADPVAVEQGAIDFRLRFDPFGLDLGQLVLVDGVDGRISARGTVDVEPEGWAVAIDAAVNKIESARLFALWPVTAVPKTRAWLTQNVATSELYDVKAAFRARPSEEPRFSLGYEYRDTEVRVIRTLPPIQDGVGYATISDNAYTLVVDRGHVIAPAGGQIDMSGSVMRIPDLTLKPAPAEFTLRAESTIPAALSLLDQPPFEFLSKAGRPTDIAEGRAEIEAVLNLALKAKILPGDVDFDVTARLTDVNSDRIVPGRVLSAGALQLKADNELLRIFGPAVFDGLPVEAVWSQGLRPVDKGKSRVEAKVELSPRFLDTFGIGLPSGSVQGRGQGDLTLELEKGSPPRFTLTSGLDGLRLALPQIGWSKPSGTAGRLLVRGALGKPVSIERLELEASGLSIAGNVRLRPDGALDSIRLGTARIEPWFEGAAELRGRGRGQAPAIVVERGSVDLRRANLGGGGQGGGPLSVALDRLRISEAIALTGFRGTFSTVGGLTGDFTGLVNGAALVRGRISPQGGRSAFRVQSGDAGATLRAAGIYENGVGGALDLALRPLGAPGNYDGTGRIEGIRVTNASALAELLNAISVVGLLTQLEGPGILFSAVNADFRLTPDAVEIRSAAATGPSLGVSAQGVYRSGPRLIDIQGTISPIYALNAVGQIFSRRGEGLFGFNYRMSGPVDNPGISVNPLSILTPGMFREIFRASPPKLTQ</sequence>
<feature type="transmembrane region" description="Helical" evidence="1">
    <location>
        <begin position="25"/>
        <end position="47"/>
    </location>
</feature>
<protein>
    <submittedName>
        <fullName evidence="2">Uncharacterized protein</fullName>
    </submittedName>
</protein>
<dbReference type="EMBL" id="OMOQ01000001">
    <property type="protein sequence ID" value="SPH17659.1"/>
    <property type="molecule type" value="Genomic_DNA"/>
</dbReference>
<accession>A0A2R8B4Y4</accession>
<dbReference type="AlphaFoldDB" id="A0A2R8B4Y4"/>
<keyword evidence="1" id="KW-0812">Transmembrane</keyword>
<evidence type="ECO:0000256" key="1">
    <source>
        <dbReference type="SAM" id="Phobius"/>
    </source>
</evidence>